<dbReference type="InterPro" id="IPR002130">
    <property type="entry name" value="Cyclophilin-type_PPIase_dom"/>
</dbReference>
<comment type="catalytic activity">
    <reaction evidence="4">
        <text>[protein]-peptidylproline (omega=180) = [protein]-peptidylproline (omega=0)</text>
        <dbReference type="Rhea" id="RHEA:16237"/>
        <dbReference type="Rhea" id="RHEA-COMP:10747"/>
        <dbReference type="Rhea" id="RHEA-COMP:10748"/>
        <dbReference type="ChEBI" id="CHEBI:83833"/>
        <dbReference type="ChEBI" id="CHEBI:83834"/>
        <dbReference type="EC" id="5.2.1.8"/>
    </reaction>
</comment>
<evidence type="ECO:0000256" key="5">
    <source>
        <dbReference type="SAM" id="MobiDB-lite"/>
    </source>
</evidence>
<sequence>MTAAFSVAPLPASPRKGVPQSTGSLRPRSHAAVLFGALRPYDVGVRIRRSSGEITRSTLLPTESPACYICPMTMQFQKKDPRATISTPFGEIRIRFYPDDAPRHVENFINLAKMGFYDDTTFHRVVPGFIIQGGDPLSKTPDRLLHGTGGPGYFLNPETNDRPHKRGAISMAKMPRDGNSTRDFNDNGSQFFISLQDNSGLDRRYSIFGEIIRGIEVIDMIAKMPRDERDNPLEPIRMKVTVKE</sequence>
<comment type="caution">
    <text evidence="7">The sequence shown here is derived from an EMBL/GenBank/DDBJ whole genome shotgun (WGS) entry which is preliminary data.</text>
</comment>
<evidence type="ECO:0000256" key="1">
    <source>
        <dbReference type="ARBA" id="ARBA00007365"/>
    </source>
</evidence>
<dbReference type="PRINTS" id="PR00153">
    <property type="entry name" value="CSAPPISMRASE"/>
</dbReference>
<protein>
    <recommendedName>
        <fullName evidence="4">Peptidyl-prolyl cis-trans isomerase</fullName>
        <shortName evidence="4">PPIase</shortName>
        <ecNumber evidence="4">5.2.1.8</ecNumber>
    </recommendedName>
</protein>
<dbReference type="CDD" id="cd00317">
    <property type="entry name" value="cyclophilin"/>
    <property type="match status" value="1"/>
</dbReference>
<evidence type="ECO:0000256" key="2">
    <source>
        <dbReference type="ARBA" id="ARBA00023110"/>
    </source>
</evidence>
<keyword evidence="3 4" id="KW-0413">Isomerase</keyword>
<evidence type="ECO:0000313" key="7">
    <source>
        <dbReference type="EMBL" id="CAE6773310.1"/>
    </source>
</evidence>
<keyword evidence="2 4" id="KW-0697">Rotamase</keyword>
<dbReference type="PROSITE" id="PS00170">
    <property type="entry name" value="CSA_PPIASE_1"/>
    <property type="match status" value="1"/>
</dbReference>
<dbReference type="GO" id="GO:0003755">
    <property type="term" value="F:peptidyl-prolyl cis-trans isomerase activity"/>
    <property type="evidence" value="ECO:0007669"/>
    <property type="project" value="UniProtKB-EC"/>
</dbReference>
<evidence type="ECO:0000259" key="6">
    <source>
        <dbReference type="PROSITE" id="PS50072"/>
    </source>
</evidence>
<comment type="similarity">
    <text evidence="1 4">Belongs to the cyclophilin-type PPIase family.</text>
</comment>
<dbReference type="PANTHER" id="PTHR45625:SF4">
    <property type="entry name" value="PEPTIDYLPROLYL ISOMERASE DOMAIN AND WD REPEAT-CONTAINING PROTEIN 1"/>
    <property type="match status" value="1"/>
</dbReference>
<name>A0ABN7LYH5_9BACT</name>
<dbReference type="Gene3D" id="2.40.100.10">
    <property type="entry name" value="Cyclophilin-like"/>
    <property type="match status" value="1"/>
</dbReference>
<feature type="domain" description="PPIase cyclophilin-type" evidence="6">
    <location>
        <begin position="86"/>
        <end position="238"/>
    </location>
</feature>
<dbReference type="InterPro" id="IPR020892">
    <property type="entry name" value="Cyclophilin-type_PPIase_CS"/>
</dbReference>
<feature type="region of interest" description="Disordered" evidence="5">
    <location>
        <begin position="1"/>
        <end position="25"/>
    </location>
</feature>
<dbReference type="Pfam" id="PF00160">
    <property type="entry name" value="Pro_isomerase"/>
    <property type="match status" value="1"/>
</dbReference>
<dbReference type="SUPFAM" id="SSF50891">
    <property type="entry name" value="Cyclophilin-like"/>
    <property type="match status" value="1"/>
</dbReference>
<proteinExistence type="inferred from homology"/>
<dbReference type="PANTHER" id="PTHR45625">
    <property type="entry name" value="PEPTIDYL-PROLYL CIS-TRANS ISOMERASE-RELATED"/>
    <property type="match status" value="1"/>
</dbReference>
<organism evidence="7 8">
    <name type="scientific">Nitrospira defluvii</name>
    <dbReference type="NCBI Taxonomy" id="330214"/>
    <lineage>
        <taxon>Bacteria</taxon>
        <taxon>Pseudomonadati</taxon>
        <taxon>Nitrospirota</taxon>
        <taxon>Nitrospiria</taxon>
        <taxon>Nitrospirales</taxon>
        <taxon>Nitrospiraceae</taxon>
        <taxon>Nitrospira</taxon>
    </lineage>
</organism>
<comment type="function">
    <text evidence="4">PPIases accelerate the folding of proteins. It catalyzes the cis-trans isomerization of proline imidic peptide bonds in oligopeptides.</text>
</comment>
<dbReference type="InterPro" id="IPR044666">
    <property type="entry name" value="Cyclophilin_A-like"/>
</dbReference>
<reference evidence="7 8" key="1">
    <citation type="submission" date="2021-02" db="EMBL/GenBank/DDBJ databases">
        <authorList>
            <person name="Han P."/>
        </authorList>
    </citation>
    <scope>NUCLEOTIDE SEQUENCE [LARGE SCALE GENOMIC DNA]</scope>
    <source>
        <strain evidence="7">Candidatus Nitrospira sp. ZN2</strain>
    </source>
</reference>
<dbReference type="EMBL" id="CAJNBJ010000017">
    <property type="protein sequence ID" value="CAE6773310.1"/>
    <property type="molecule type" value="Genomic_DNA"/>
</dbReference>
<dbReference type="Proteomes" id="UP000675880">
    <property type="component" value="Unassembled WGS sequence"/>
</dbReference>
<dbReference type="PROSITE" id="PS50072">
    <property type="entry name" value="CSA_PPIASE_2"/>
    <property type="match status" value="1"/>
</dbReference>
<dbReference type="InterPro" id="IPR029000">
    <property type="entry name" value="Cyclophilin-like_dom_sf"/>
</dbReference>
<accession>A0ABN7LYH5</accession>
<evidence type="ECO:0000256" key="4">
    <source>
        <dbReference type="RuleBase" id="RU363019"/>
    </source>
</evidence>
<keyword evidence="8" id="KW-1185">Reference proteome</keyword>
<dbReference type="EC" id="5.2.1.8" evidence="4"/>
<evidence type="ECO:0000256" key="3">
    <source>
        <dbReference type="ARBA" id="ARBA00023235"/>
    </source>
</evidence>
<gene>
    <name evidence="7" type="ORF">NSPZN2_40396</name>
</gene>
<evidence type="ECO:0000313" key="8">
    <source>
        <dbReference type="Proteomes" id="UP000675880"/>
    </source>
</evidence>